<organism evidence="8 9">
    <name type="scientific">Amycolatopsis samaneae</name>
    <dbReference type="NCBI Taxonomy" id="664691"/>
    <lineage>
        <taxon>Bacteria</taxon>
        <taxon>Bacillati</taxon>
        <taxon>Actinomycetota</taxon>
        <taxon>Actinomycetes</taxon>
        <taxon>Pseudonocardiales</taxon>
        <taxon>Pseudonocardiaceae</taxon>
        <taxon>Amycolatopsis</taxon>
    </lineage>
</organism>
<protein>
    <submittedName>
        <fullName evidence="8">Acyl-CoA dehydrogenase</fullName>
    </submittedName>
</protein>
<dbReference type="Gene3D" id="1.10.540.10">
    <property type="entry name" value="Acyl-CoA dehydrogenase/oxidase, N-terminal domain"/>
    <property type="match status" value="1"/>
</dbReference>
<dbReference type="Gene3D" id="1.20.140.10">
    <property type="entry name" value="Butyryl-CoA Dehydrogenase, subunit A, domain 3"/>
    <property type="match status" value="1"/>
</dbReference>
<comment type="similarity">
    <text evidence="2 5">Belongs to the acyl-CoA dehydrogenase family.</text>
</comment>
<gene>
    <name evidence="8" type="ORF">ACFSYJ_28830</name>
</gene>
<feature type="domain" description="Acyl-CoA dehydrogenase/oxidase C-terminal" evidence="6">
    <location>
        <begin position="226"/>
        <end position="363"/>
    </location>
</feature>
<dbReference type="Gene3D" id="2.40.110.10">
    <property type="entry name" value="Butyryl-CoA Dehydrogenase, subunit A, domain 2"/>
    <property type="match status" value="1"/>
</dbReference>
<dbReference type="InterPro" id="IPR037069">
    <property type="entry name" value="AcylCoA_DH/ox_N_sf"/>
</dbReference>
<keyword evidence="9" id="KW-1185">Reference proteome</keyword>
<keyword evidence="5" id="KW-0560">Oxidoreductase</keyword>
<dbReference type="EMBL" id="JBHUKU010000017">
    <property type="protein sequence ID" value="MFD2462647.1"/>
    <property type="molecule type" value="Genomic_DNA"/>
</dbReference>
<dbReference type="PANTHER" id="PTHR43884">
    <property type="entry name" value="ACYL-COA DEHYDROGENASE"/>
    <property type="match status" value="1"/>
</dbReference>
<evidence type="ECO:0000259" key="6">
    <source>
        <dbReference type="Pfam" id="PF00441"/>
    </source>
</evidence>
<dbReference type="SUPFAM" id="SSF47203">
    <property type="entry name" value="Acyl-CoA dehydrogenase C-terminal domain-like"/>
    <property type="match status" value="1"/>
</dbReference>
<proteinExistence type="inferred from homology"/>
<feature type="domain" description="Acyl-CoA oxidase/dehydrogenase middle" evidence="7">
    <location>
        <begin position="117"/>
        <end position="213"/>
    </location>
</feature>
<evidence type="ECO:0000256" key="5">
    <source>
        <dbReference type="RuleBase" id="RU362125"/>
    </source>
</evidence>
<dbReference type="RefSeq" id="WP_345403829.1">
    <property type="nucleotide sequence ID" value="NZ_BAABHG010000015.1"/>
</dbReference>
<evidence type="ECO:0000256" key="4">
    <source>
        <dbReference type="ARBA" id="ARBA00022827"/>
    </source>
</evidence>
<dbReference type="Pfam" id="PF00441">
    <property type="entry name" value="Acyl-CoA_dh_1"/>
    <property type="match status" value="1"/>
</dbReference>
<dbReference type="Proteomes" id="UP001597419">
    <property type="component" value="Unassembled WGS sequence"/>
</dbReference>
<reference evidence="9" key="1">
    <citation type="journal article" date="2019" name="Int. J. Syst. Evol. Microbiol.">
        <title>The Global Catalogue of Microorganisms (GCM) 10K type strain sequencing project: providing services to taxonomists for standard genome sequencing and annotation.</title>
        <authorList>
            <consortium name="The Broad Institute Genomics Platform"/>
            <consortium name="The Broad Institute Genome Sequencing Center for Infectious Disease"/>
            <person name="Wu L."/>
            <person name="Ma J."/>
        </authorList>
    </citation>
    <scope>NUCLEOTIDE SEQUENCE [LARGE SCALE GENOMIC DNA]</scope>
    <source>
        <strain evidence="9">CGMCC 4.7643</strain>
    </source>
</reference>
<dbReference type="Pfam" id="PF02770">
    <property type="entry name" value="Acyl-CoA_dh_M"/>
    <property type="match status" value="1"/>
</dbReference>
<dbReference type="SUPFAM" id="SSF56645">
    <property type="entry name" value="Acyl-CoA dehydrogenase NM domain-like"/>
    <property type="match status" value="1"/>
</dbReference>
<comment type="caution">
    <text evidence="8">The sequence shown here is derived from an EMBL/GenBank/DDBJ whole genome shotgun (WGS) entry which is preliminary data.</text>
</comment>
<accession>A0ABW5GPE7</accession>
<dbReference type="InterPro" id="IPR006091">
    <property type="entry name" value="Acyl-CoA_Oxase/DH_mid-dom"/>
</dbReference>
<keyword evidence="4 5" id="KW-0274">FAD</keyword>
<name>A0ABW5GPE7_9PSEU</name>
<evidence type="ECO:0000256" key="2">
    <source>
        <dbReference type="ARBA" id="ARBA00009347"/>
    </source>
</evidence>
<sequence length="558" mass="59174">MPDLEALFGDPFAEANPVGFAAVLAADERGELLPEGEALLTGYGLGAEFVPTELGGRFDRADRMAAVLRAVFRRDCALGLGHGVTSFIAAAPIWTSGNAAQRNWVAEYLLGGGRLSAAYTELAHGNDFTRVETRATRTAEGFVLDGRKELVNNAARADAAVVFAKTEDRPGSRGHSHFLVDLAAVPAGSYRRLPDFPTVGVRGCLLGGFEFTGCPLPGESLVGAPGEGMETVLRAFQVTRAVLPGMTLGALDTLLRLAARFAAERRLYGRTVAGLPHAGATLAGAFTDLLICDCLCTVAARALHVVPEQAGMLAAATKYLVPRLAQDAAYALSVLFGARGYLREGPFAMAQKIIRDLPVLTFGHANAAVCQSSIIPRLPRIARTVGEPAPEVLFRSDGELPPLDFGLLTLDYRGHDRVLLLLEGLPGEVGLPGVFEAELARWRDTAVKLAPRDTIILAGRAGFETSHRYALLLAAASSVGVWLANRDRSPFLDGGAWIRAALRRLGARLGRHGGDPAEEDEELGRELFARCADGVTLDLAARPLGRSAGTSRGRGTGR</sequence>
<dbReference type="PANTHER" id="PTHR43884:SF19">
    <property type="entry name" value="ACYL-COA DEHYDROGENASE FADE4-RELATED"/>
    <property type="match status" value="1"/>
</dbReference>
<dbReference type="InterPro" id="IPR009100">
    <property type="entry name" value="AcylCoA_DH/oxidase_NM_dom_sf"/>
</dbReference>
<evidence type="ECO:0000313" key="8">
    <source>
        <dbReference type="EMBL" id="MFD2462647.1"/>
    </source>
</evidence>
<dbReference type="InterPro" id="IPR009075">
    <property type="entry name" value="AcylCo_DH/oxidase_C"/>
</dbReference>
<evidence type="ECO:0000256" key="3">
    <source>
        <dbReference type="ARBA" id="ARBA00022630"/>
    </source>
</evidence>
<evidence type="ECO:0000259" key="7">
    <source>
        <dbReference type="Pfam" id="PF02770"/>
    </source>
</evidence>
<comment type="cofactor">
    <cofactor evidence="1 5">
        <name>FAD</name>
        <dbReference type="ChEBI" id="CHEBI:57692"/>
    </cofactor>
</comment>
<keyword evidence="3 5" id="KW-0285">Flavoprotein</keyword>
<evidence type="ECO:0000313" key="9">
    <source>
        <dbReference type="Proteomes" id="UP001597419"/>
    </source>
</evidence>
<dbReference type="CDD" id="cd00567">
    <property type="entry name" value="ACAD"/>
    <property type="match status" value="1"/>
</dbReference>
<dbReference type="InterPro" id="IPR036250">
    <property type="entry name" value="AcylCo_DH-like_C"/>
</dbReference>
<dbReference type="InterPro" id="IPR046373">
    <property type="entry name" value="Acyl-CoA_Oxase/DH_mid-dom_sf"/>
</dbReference>
<evidence type="ECO:0000256" key="1">
    <source>
        <dbReference type="ARBA" id="ARBA00001974"/>
    </source>
</evidence>